<keyword evidence="2" id="KW-1185">Reference proteome</keyword>
<evidence type="ECO:0000313" key="1">
    <source>
        <dbReference type="EMBL" id="MBB6692542.1"/>
    </source>
</evidence>
<keyword evidence="1" id="KW-0808">Transferase</keyword>
<dbReference type="AlphaFoldDB" id="A0A841TZK3"/>
<comment type="caution">
    <text evidence="1">The sequence shown here is derived from an EMBL/GenBank/DDBJ whole genome shotgun (WGS) entry which is preliminary data.</text>
</comment>
<protein>
    <submittedName>
        <fullName evidence="1">Glycosyltransferase</fullName>
    </submittedName>
</protein>
<dbReference type="Gene3D" id="3.40.50.2000">
    <property type="entry name" value="Glycogen Phosphorylase B"/>
    <property type="match status" value="1"/>
</dbReference>
<dbReference type="Gene3D" id="3.40.50.11010">
    <property type="match status" value="1"/>
</dbReference>
<dbReference type="PANTHER" id="PTHR12526">
    <property type="entry name" value="GLYCOSYLTRANSFERASE"/>
    <property type="match status" value="1"/>
</dbReference>
<dbReference type="EMBL" id="JACJVR010000054">
    <property type="protein sequence ID" value="MBB6692542.1"/>
    <property type="molecule type" value="Genomic_DNA"/>
</dbReference>
<evidence type="ECO:0000313" key="2">
    <source>
        <dbReference type="Proteomes" id="UP000553776"/>
    </source>
</evidence>
<proteinExistence type="predicted"/>
<gene>
    <name evidence="1" type="ORF">H7B90_14125</name>
</gene>
<name>A0A841TZK3_9BACL</name>
<dbReference type="Proteomes" id="UP000553776">
    <property type="component" value="Unassembled WGS sequence"/>
</dbReference>
<dbReference type="RefSeq" id="WP_185136529.1">
    <property type="nucleotide sequence ID" value="NZ_BORM01000001.1"/>
</dbReference>
<reference evidence="1 2" key="1">
    <citation type="submission" date="2020-08" db="EMBL/GenBank/DDBJ databases">
        <title>Cohnella phylogeny.</title>
        <authorList>
            <person name="Dunlap C."/>
        </authorList>
    </citation>
    <scope>NUCLEOTIDE SEQUENCE [LARGE SCALE GENOMIC DNA]</scope>
    <source>
        <strain evidence="1 2">DSM 25239</strain>
    </source>
</reference>
<dbReference type="Pfam" id="PF13692">
    <property type="entry name" value="Glyco_trans_1_4"/>
    <property type="match status" value="1"/>
</dbReference>
<accession>A0A841TZK3</accession>
<dbReference type="SUPFAM" id="SSF53756">
    <property type="entry name" value="UDP-Glycosyltransferase/glycogen phosphorylase"/>
    <property type="match status" value="1"/>
</dbReference>
<organism evidence="1 2">
    <name type="scientific">Cohnella xylanilytica</name>
    <dbReference type="NCBI Taxonomy" id="557555"/>
    <lineage>
        <taxon>Bacteria</taxon>
        <taxon>Bacillati</taxon>
        <taxon>Bacillota</taxon>
        <taxon>Bacilli</taxon>
        <taxon>Bacillales</taxon>
        <taxon>Paenibacillaceae</taxon>
        <taxon>Cohnella</taxon>
    </lineage>
</organism>
<dbReference type="GO" id="GO:0016740">
    <property type="term" value="F:transferase activity"/>
    <property type="evidence" value="ECO:0007669"/>
    <property type="project" value="UniProtKB-KW"/>
</dbReference>
<sequence>MTAPARPLNILFVSHTYIGGPFVVGSHHLAREMSKMGHRVLHLSTSVTPAHLMKMKEPPIKDRLAQWRNIRKQSGRMIHGVPMSLVPWPLASAIYRRTGINLFVRSIAFPSIRKLLGMYRFSEVDLLLIDQPYFAGIEKQLKAKVVIYRPTDNYADMHGDRTVEIAEKEIISRAHGVVATSEPVLANARRHKSDMPAIVLENGVEFAHFERARPEPDDLKEIPGPRAIYAGAVDERFDMAAVKRLAERSPSLSVVVIGPCDPAFVRTQGFPGNVFFLGAKAYDDLPAYLQHADLALLPLSDHKANLGRSPMKLYEYAAAGLPTVVKETPELRRRGEDFLYFYKDADSFAERVGQVLRKLDRGEIARGRIVEAARKQSWRTKAEQIIDFGGRLSGSRPFQGEPRALTAEKSFSG</sequence>